<dbReference type="AlphaFoldDB" id="A0A0G1XBW8"/>
<comment type="caution">
    <text evidence="2">The sequence shown here is derived from an EMBL/GenBank/DDBJ whole genome shotgun (WGS) entry which is preliminary data.</text>
</comment>
<protein>
    <recommendedName>
        <fullName evidence="4">YGGT family protein</fullName>
    </recommendedName>
</protein>
<organism evidence="2 3">
    <name type="scientific">Candidatus Jorgensenbacteria bacterium GW2011_GWA1_48_11</name>
    <dbReference type="NCBI Taxonomy" id="1618660"/>
    <lineage>
        <taxon>Bacteria</taxon>
        <taxon>Candidatus Joergenseniibacteriota</taxon>
    </lineage>
</organism>
<sequence length="100" mass="11689">MAIISKVHRGLLGLLEKVLIFVEVILALRLVLKFLTANPDAWIVNLLYQTTQILIWPFNFIFPNAYLGRHLFDVVALSAMIGYLILFFLAQWFLRLIWKE</sequence>
<gene>
    <name evidence="2" type="ORF">UY23_C0001G0406</name>
</gene>
<keyword evidence="1" id="KW-1133">Transmembrane helix</keyword>
<feature type="transmembrane region" description="Helical" evidence="1">
    <location>
        <begin position="41"/>
        <end position="62"/>
    </location>
</feature>
<feature type="transmembrane region" description="Helical" evidence="1">
    <location>
        <begin position="12"/>
        <end position="35"/>
    </location>
</feature>
<accession>A0A0G1XBW8</accession>
<evidence type="ECO:0000256" key="1">
    <source>
        <dbReference type="SAM" id="Phobius"/>
    </source>
</evidence>
<evidence type="ECO:0008006" key="4">
    <source>
        <dbReference type="Google" id="ProtNLM"/>
    </source>
</evidence>
<reference evidence="2 3" key="1">
    <citation type="journal article" date="2015" name="Nature">
        <title>rRNA introns, odd ribosomes, and small enigmatic genomes across a large radiation of phyla.</title>
        <authorList>
            <person name="Brown C.T."/>
            <person name="Hug L.A."/>
            <person name="Thomas B.C."/>
            <person name="Sharon I."/>
            <person name="Castelle C.J."/>
            <person name="Singh A."/>
            <person name="Wilkins M.J."/>
            <person name="Williams K.H."/>
            <person name="Banfield J.F."/>
        </authorList>
    </citation>
    <scope>NUCLEOTIDE SEQUENCE [LARGE SCALE GENOMIC DNA]</scope>
</reference>
<evidence type="ECO:0000313" key="3">
    <source>
        <dbReference type="Proteomes" id="UP000034956"/>
    </source>
</evidence>
<evidence type="ECO:0000313" key="2">
    <source>
        <dbReference type="EMBL" id="KKU91800.1"/>
    </source>
</evidence>
<dbReference type="EMBL" id="LCPF01000001">
    <property type="protein sequence ID" value="KKU91800.1"/>
    <property type="molecule type" value="Genomic_DNA"/>
</dbReference>
<keyword evidence="1" id="KW-0812">Transmembrane</keyword>
<feature type="transmembrane region" description="Helical" evidence="1">
    <location>
        <begin position="74"/>
        <end position="94"/>
    </location>
</feature>
<name>A0A0G1XBW8_9BACT</name>
<keyword evidence="1" id="KW-0472">Membrane</keyword>
<proteinExistence type="predicted"/>
<dbReference type="Proteomes" id="UP000034956">
    <property type="component" value="Unassembled WGS sequence"/>
</dbReference>